<feature type="binding site" evidence="8">
    <location>
        <begin position="403"/>
        <end position="406"/>
    </location>
    <ligand>
        <name>meso-2,6-diaminopimelate</name>
        <dbReference type="ChEBI" id="CHEBI:57791"/>
    </ligand>
</feature>
<feature type="domain" description="Mur ligase C-terminal" evidence="11">
    <location>
        <begin position="328"/>
        <end position="455"/>
    </location>
</feature>
<evidence type="ECO:0000256" key="7">
    <source>
        <dbReference type="ARBA" id="ARBA00023316"/>
    </source>
</evidence>
<feature type="binding site" evidence="8">
    <location>
        <position position="453"/>
    </location>
    <ligand>
        <name>meso-2,6-diaminopimelate</name>
        <dbReference type="ChEBI" id="CHEBI:57791"/>
    </ligand>
</feature>
<dbReference type="InterPro" id="IPR004101">
    <property type="entry name" value="Mur_ligase_C"/>
</dbReference>
<protein>
    <recommendedName>
        <fullName evidence="8">UDP-N-acetylmuramoyl-L-alanyl-D-glutamate--2,6-diaminopimelate ligase</fullName>
        <ecNumber evidence="8">6.3.2.13</ecNumber>
    </recommendedName>
    <alternativeName>
        <fullName evidence="8">Meso-A2pm-adding enzyme</fullName>
    </alternativeName>
    <alternativeName>
        <fullName evidence="8">Meso-diaminopimelate-adding enzyme</fullName>
    </alternativeName>
    <alternativeName>
        <fullName evidence="8">UDP-MurNAc-L-Ala-D-Glu:meso-diaminopimelate ligase</fullName>
    </alternativeName>
    <alternativeName>
        <fullName evidence="8">UDP-MurNAc-tripeptide synthetase</fullName>
    </alternativeName>
    <alternativeName>
        <fullName evidence="8">UDP-N-acetylmuramyl-tripeptide synthetase</fullName>
    </alternativeName>
</protein>
<comment type="function">
    <text evidence="8">Catalyzes the addition of meso-diaminopimelic acid to the nucleotide precursor UDP-N-acetylmuramoyl-L-alanyl-D-glutamate (UMAG) in the biosynthesis of bacterial cell-wall peptidoglycan.</text>
</comment>
<dbReference type="InterPro" id="IPR036565">
    <property type="entry name" value="Mur-like_cat_sf"/>
</dbReference>
<keyword evidence="7 8" id="KW-0961">Cell wall biogenesis/degradation</keyword>
<evidence type="ECO:0000256" key="5">
    <source>
        <dbReference type="ARBA" id="ARBA00022984"/>
    </source>
</evidence>
<evidence type="ECO:0000256" key="1">
    <source>
        <dbReference type="ARBA" id="ARBA00004752"/>
    </source>
</evidence>
<evidence type="ECO:0000313" key="14">
    <source>
        <dbReference type="Proteomes" id="UP001623591"/>
    </source>
</evidence>
<dbReference type="Gene3D" id="3.90.190.20">
    <property type="entry name" value="Mur ligase, C-terminal domain"/>
    <property type="match status" value="1"/>
</dbReference>
<gene>
    <name evidence="8" type="primary">murE</name>
    <name evidence="13" type="ORF">ACJDUG_07140</name>
</gene>
<keyword evidence="3 8" id="KW-0132">Cell division</keyword>
<sequence length="483" mass="53866">MQLKDLLRGIKYSIIKGNSDININKVEYDSRKVNEGDVFFCITGFKVDGHDFALGAVKNGAAVIVCEREIMIEGLSGYTVVKVEDSREALAVASSNFYGEPSKKLRMIGITGTNGKTTSTFMMKAILEEAGYKVGLIGTVANYIGDTKLASHRTTPESLELHKFLKEMVENDVTYCVMEVSSHSLALSRVYGIEFSVGIFTNLTQDHLDFHKTFDNYYNSKLILFKNSRVSIINYDDDYGLRIIKDISSPKITYGLNNSCTVTAGNINMRSNGTDFLMKYKDKDINVSLNIPGRYNIYNALGSAAACLYSGVSLLDVKKGLDRVFVPGRCEIVSKNYNLDFEIIIDYAHSPDGLENILETAREFTDNRLIAVFGCGGDRDKTKRAIMGNIASELSDIAIVTSDNPRSEEPLSIIKEILTGIKKDNYETIENRKDAIKRAIEIARKGDVVVVAGKGHEDYQELKDKKIHFDEREVIAEVIKELF</sequence>
<dbReference type="Proteomes" id="UP001623591">
    <property type="component" value="Unassembled WGS sequence"/>
</dbReference>
<comment type="catalytic activity">
    <reaction evidence="8">
        <text>UDP-N-acetyl-alpha-D-muramoyl-L-alanyl-D-glutamate + meso-2,6-diaminopimelate + ATP = UDP-N-acetyl-alpha-D-muramoyl-L-alanyl-gamma-D-glutamyl-meso-2,6-diaminopimelate + ADP + phosphate + H(+)</text>
        <dbReference type="Rhea" id="RHEA:23676"/>
        <dbReference type="ChEBI" id="CHEBI:15378"/>
        <dbReference type="ChEBI" id="CHEBI:30616"/>
        <dbReference type="ChEBI" id="CHEBI:43474"/>
        <dbReference type="ChEBI" id="CHEBI:57791"/>
        <dbReference type="ChEBI" id="CHEBI:83900"/>
        <dbReference type="ChEBI" id="CHEBI:83905"/>
        <dbReference type="ChEBI" id="CHEBI:456216"/>
        <dbReference type="EC" id="6.3.2.13"/>
    </reaction>
</comment>
<dbReference type="InterPro" id="IPR036615">
    <property type="entry name" value="Mur_ligase_C_dom_sf"/>
</dbReference>
<comment type="similarity">
    <text evidence="2 8">Belongs to the MurCDEF family. MurE subfamily.</text>
</comment>
<evidence type="ECO:0000313" key="13">
    <source>
        <dbReference type="EMBL" id="MFL0246741.1"/>
    </source>
</evidence>
<keyword evidence="8 13" id="KW-0436">Ligase</keyword>
<comment type="caution">
    <text evidence="8">Lacks conserved residue(s) required for the propagation of feature annotation.</text>
</comment>
<dbReference type="InterPro" id="IPR035911">
    <property type="entry name" value="MurE/MurF_N"/>
</dbReference>
<keyword evidence="8" id="KW-0547">Nucleotide-binding</keyword>
<feature type="binding site" evidence="8">
    <location>
        <begin position="112"/>
        <end position="118"/>
    </location>
    <ligand>
        <name>ATP</name>
        <dbReference type="ChEBI" id="CHEBI:30616"/>
    </ligand>
</feature>
<dbReference type="SUPFAM" id="SSF53244">
    <property type="entry name" value="MurD-like peptide ligases, peptide-binding domain"/>
    <property type="match status" value="1"/>
</dbReference>
<dbReference type="RefSeq" id="WP_406769380.1">
    <property type="nucleotide sequence ID" value="NZ_JBJHZZ010000003.1"/>
</dbReference>
<organism evidence="13 14">
    <name type="scientific">Candidatus Clostridium stratigraminis</name>
    <dbReference type="NCBI Taxonomy" id="3381661"/>
    <lineage>
        <taxon>Bacteria</taxon>
        <taxon>Bacillati</taxon>
        <taxon>Bacillota</taxon>
        <taxon>Clostridia</taxon>
        <taxon>Eubacteriales</taxon>
        <taxon>Clostridiaceae</taxon>
        <taxon>Clostridium</taxon>
    </lineage>
</organism>
<feature type="short sequence motif" description="Meso-diaminopimelate recognition motif" evidence="8">
    <location>
        <begin position="403"/>
        <end position="406"/>
    </location>
</feature>
<comment type="caution">
    <text evidence="13">The sequence shown here is derived from an EMBL/GenBank/DDBJ whole genome shotgun (WGS) entry which is preliminary data.</text>
</comment>
<feature type="binding site" evidence="8">
    <location>
        <position position="189"/>
    </location>
    <ligand>
        <name>UDP-N-acetyl-alpha-D-muramoyl-L-alanyl-D-glutamate</name>
        <dbReference type="ChEBI" id="CHEBI:83900"/>
    </ligand>
</feature>
<feature type="binding site" evidence="8">
    <location>
        <begin position="154"/>
        <end position="155"/>
    </location>
    <ligand>
        <name>UDP-N-acetyl-alpha-D-muramoyl-L-alanyl-D-glutamate</name>
        <dbReference type="ChEBI" id="CHEBI:83900"/>
    </ligand>
</feature>
<comment type="subcellular location">
    <subcellularLocation>
        <location evidence="8 9">Cytoplasm</location>
    </subcellularLocation>
</comment>
<keyword evidence="5 8" id="KW-0573">Peptidoglycan synthesis</keyword>
<dbReference type="Pfam" id="PF08245">
    <property type="entry name" value="Mur_ligase_M"/>
    <property type="match status" value="1"/>
</dbReference>
<comment type="cofactor">
    <cofactor evidence="8">
        <name>Mg(2+)</name>
        <dbReference type="ChEBI" id="CHEBI:18420"/>
    </cofactor>
</comment>
<evidence type="ECO:0000256" key="9">
    <source>
        <dbReference type="RuleBase" id="RU004135"/>
    </source>
</evidence>
<evidence type="ECO:0000256" key="6">
    <source>
        <dbReference type="ARBA" id="ARBA00023306"/>
    </source>
</evidence>
<feature type="binding site" evidence="8">
    <location>
        <position position="457"/>
    </location>
    <ligand>
        <name>meso-2,6-diaminopimelate</name>
        <dbReference type="ChEBI" id="CHEBI:57791"/>
    </ligand>
</feature>
<keyword evidence="8" id="KW-0963">Cytoplasm</keyword>
<feature type="binding site" evidence="8">
    <location>
        <position position="181"/>
    </location>
    <ligand>
        <name>UDP-N-acetyl-alpha-D-muramoyl-L-alanyl-D-glutamate</name>
        <dbReference type="ChEBI" id="CHEBI:83900"/>
    </ligand>
</feature>
<evidence type="ECO:0000256" key="2">
    <source>
        <dbReference type="ARBA" id="ARBA00005898"/>
    </source>
</evidence>
<comment type="PTM">
    <text evidence="8">Carboxylation is probably crucial for Mg(2+) binding and, consequently, for the gamma-phosphate positioning of ATP.</text>
</comment>
<dbReference type="PANTHER" id="PTHR23135">
    <property type="entry name" value="MUR LIGASE FAMILY MEMBER"/>
    <property type="match status" value="1"/>
</dbReference>
<reference evidence="13 14" key="1">
    <citation type="submission" date="2024-11" db="EMBL/GenBank/DDBJ databases">
        <authorList>
            <person name="Heng Y.C."/>
            <person name="Lim A.C.H."/>
            <person name="Lee J.K.Y."/>
            <person name="Kittelmann S."/>
        </authorList>
    </citation>
    <scope>NUCLEOTIDE SEQUENCE [LARGE SCALE GENOMIC DNA]</scope>
    <source>
        <strain evidence="13 14">WILCCON 0185</strain>
    </source>
</reference>
<dbReference type="InterPro" id="IPR000713">
    <property type="entry name" value="Mur_ligase_N"/>
</dbReference>
<feature type="binding site" evidence="8">
    <location>
        <position position="30"/>
    </location>
    <ligand>
        <name>UDP-N-acetyl-alpha-D-muramoyl-L-alanyl-D-glutamate</name>
        <dbReference type="ChEBI" id="CHEBI:83900"/>
    </ligand>
</feature>
<evidence type="ECO:0000259" key="11">
    <source>
        <dbReference type="Pfam" id="PF02875"/>
    </source>
</evidence>
<keyword evidence="8" id="KW-0067">ATP-binding</keyword>
<comment type="pathway">
    <text evidence="1 8 9">Cell wall biogenesis; peptidoglycan biosynthesis.</text>
</comment>
<dbReference type="Gene3D" id="3.40.1390.10">
    <property type="entry name" value="MurE/MurF, N-terminal domain"/>
    <property type="match status" value="1"/>
</dbReference>
<accession>A0ABW8T2G7</accession>
<feature type="domain" description="Mur ligase N-terminal catalytic" evidence="10">
    <location>
        <begin position="23"/>
        <end position="97"/>
    </location>
</feature>
<dbReference type="Pfam" id="PF01225">
    <property type="entry name" value="Mur_ligase"/>
    <property type="match status" value="1"/>
</dbReference>
<dbReference type="Gene3D" id="3.40.1190.10">
    <property type="entry name" value="Mur-like, catalytic domain"/>
    <property type="match status" value="1"/>
</dbReference>
<feature type="domain" description="Mur ligase central" evidence="12">
    <location>
        <begin position="110"/>
        <end position="307"/>
    </location>
</feature>
<dbReference type="GO" id="GO:0008765">
    <property type="term" value="F:UDP-N-acetylmuramoylalanyl-D-glutamate-2,6-diaminopimelate ligase activity"/>
    <property type="evidence" value="ECO:0007669"/>
    <property type="project" value="UniProtKB-EC"/>
</dbReference>
<dbReference type="InterPro" id="IPR005761">
    <property type="entry name" value="UDP-N-AcMur-Glu-dNH2Pim_ligase"/>
</dbReference>
<keyword evidence="14" id="KW-1185">Reference proteome</keyword>
<dbReference type="SUPFAM" id="SSF63418">
    <property type="entry name" value="MurE/MurF N-terminal domain"/>
    <property type="match status" value="1"/>
</dbReference>
<evidence type="ECO:0000256" key="4">
    <source>
        <dbReference type="ARBA" id="ARBA00022960"/>
    </source>
</evidence>
<name>A0ABW8T2G7_9CLOT</name>
<evidence type="ECO:0000256" key="8">
    <source>
        <dbReference type="HAMAP-Rule" id="MF_00208"/>
    </source>
</evidence>
<feature type="modified residue" description="N6-carboxylysine" evidence="8">
    <location>
        <position position="221"/>
    </location>
</feature>
<keyword evidence="6 8" id="KW-0131">Cell cycle</keyword>
<keyword evidence="8" id="KW-0460">Magnesium</keyword>
<dbReference type="NCBIfam" id="NF001124">
    <property type="entry name" value="PRK00139.1-2"/>
    <property type="match status" value="1"/>
</dbReference>
<proteinExistence type="inferred from homology"/>
<dbReference type="SUPFAM" id="SSF53623">
    <property type="entry name" value="MurD-like peptide ligases, catalytic domain"/>
    <property type="match status" value="1"/>
</dbReference>
<dbReference type="EMBL" id="JBJHZZ010000003">
    <property type="protein sequence ID" value="MFL0246741.1"/>
    <property type="molecule type" value="Genomic_DNA"/>
</dbReference>
<dbReference type="HAMAP" id="MF_00208">
    <property type="entry name" value="MurE"/>
    <property type="match status" value="1"/>
</dbReference>
<dbReference type="NCBIfam" id="TIGR01085">
    <property type="entry name" value="murE"/>
    <property type="match status" value="1"/>
</dbReference>
<dbReference type="PANTHER" id="PTHR23135:SF4">
    <property type="entry name" value="UDP-N-ACETYLMURAMOYL-L-ALANYL-D-GLUTAMATE--2,6-DIAMINOPIMELATE LIGASE MURE HOMOLOG, CHLOROPLASTIC"/>
    <property type="match status" value="1"/>
</dbReference>
<dbReference type="EC" id="6.3.2.13" evidence="8"/>
<feature type="binding site" evidence="8">
    <location>
        <position position="379"/>
    </location>
    <ligand>
        <name>meso-2,6-diaminopimelate</name>
        <dbReference type="ChEBI" id="CHEBI:57791"/>
    </ligand>
</feature>
<evidence type="ECO:0000259" key="12">
    <source>
        <dbReference type="Pfam" id="PF08245"/>
    </source>
</evidence>
<dbReference type="InterPro" id="IPR013221">
    <property type="entry name" value="Mur_ligase_cen"/>
</dbReference>
<keyword evidence="4 8" id="KW-0133">Cell shape</keyword>
<evidence type="ECO:0000259" key="10">
    <source>
        <dbReference type="Pfam" id="PF01225"/>
    </source>
</evidence>
<dbReference type="NCBIfam" id="NF001126">
    <property type="entry name" value="PRK00139.1-4"/>
    <property type="match status" value="1"/>
</dbReference>
<evidence type="ECO:0000256" key="3">
    <source>
        <dbReference type="ARBA" id="ARBA00022618"/>
    </source>
</evidence>
<dbReference type="Pfam" id="PF02875">
    <property type="entry name" value="Mur_ligase_C"/>
    <property type="match status" value="1"/>
</dbReference>